<dbReference type="Proteomes" id="UP000272400">
    <property type="component" value="Unassembled WGS sequence"/>
</dbReference>
<accession>A0A3N1CVP9</accession>
<gene>
    <name evidence="2" type="ORF">EDD29_2307</name>
</gene>
<dbReference type="InterPro" id="IPR036291">
    <property type="entry name" value="NAD(P)-bd_dom_sf"/>
</dbReference>
<dbReference type="Pfam" id="PF13460">
    <property type="entry name" value="NAD_binding_10"/>
    <property type="match status" value="1"/>
</dbReference>
<protein>
    <submittedName>
        <fullName evidence="2">Uncharacterized protein YbjT (DUF2867 family)</fullName>
    </submittedName>
</protein>
<comment type="caution">
    <text evidence="2">The sequence shown here is derived from an EMBL/GenBank/DDBJ whole genome shotgun (WGS) entry which is preliminary data.</text>
</comment>
<dbReference type="SUPFAM" id="SSF51735">
    <property type="entry name" value="NAD(P)-binding Rossmann-fold domains"/>
    <property type="match status" value="1"/>
</dbReference>
<organism evidence="2 3">
    <name type="scientific">Actinocorallia herbida</name>
    <dbReference type="NCBI Taxonomy" id="58109"/>
    <lineage>
        <taxon>Bacteria</taxon>
        <taxon>Bacillati</taxon>
        <taxon>Actinomycetota</taxon>
        <taxon>Actinomycetes</taxon>
        <taxon>Streptosporangiales</taxon>
        <taxon>Thermomonosporaceae</taxon>
        <taxon>Actinocorallia</taxon>
    </lineage>
</organism>
<dbReference type="OrthoDB" id="9771302at2"/>
<dbReference type="AlphaFoldDB" id="A0A3N1CVP9"/>
<dbReference type="Gene3D" id="3.40.50.720">
    <property type="entry name" value="NAD(P)-binding Rossmann-like Domain"/>
    <property type="match status" value="1"/>
</dbReference>
<evidence type="ECO:0000259" key="1">
    <source>
        <dbReference type="Pfam" id="PF13460"/>
    </source>
</evidence>
<evidence type="ECO:0000313" key="2">
    <source>
        <dbReference type="EMBL" id="ROO84778.1"/>
    </source>
</evidence>
<dbReference type="InterPro" id="IPR016040">
    <property type="entry name" value="NAD(P)-bd_dom"/>
</dbReference>
<sequence length="248" mass="25973">MRIAVAGGTGTIGRHIVAALAEAGHETVVLSRAAGVDLVTGDGLDKALDGVETVVDTANVSTLSRGKAEAFFTAETTHLLEAETRAGVRHHVLLSIVGIDRVPFGYYQGKVLQERLVTEGAVPWTVLRATQFHEFAAQTRQTLPPGPVALVPAARTRPIAAREAAAVLAGLAAGGPQGRVPDLAGPREEYLPAMVRALLRTRGDRRPVLALPLPGKAGKAMREGGLLPTGPGPRGTQTFAAWLTEQAR</sequence>
<evidence type="ECO:0000313" key="3">
    <source>
        <dbReference type="Proteomes" id="UP000272400"/>
    </source>
</evidence>
<feature type="domain" description="NAD(P)-binding" evidence="1">
    <location>
        <begin position="7"/>
        <end position="144"/>
    </location>
</feature>
<keyword evidence="3" id="KW-1185">Reference proteome</keyword>
<reference evidence="2 3" key="1">
    <citation type="submission" date="2018-11" db="EMBL/GenBank/DDBJ databases">
        <title>Sequencing the genomes of 1000 actinobacteria strains.</title>
        <authorList>
            <person name="Klenk H.-P."/>
        </authorList>
    </citation>
    <scope>NUCLEOTIDE SEQUENCE [LARGE SCALE GENOMIC DNA]</scope>
    <source>
        <strain evidence="2 3">DSM 44254</strain>
    </source>
</reference>
<proteinExistence type="predicted"/>
<dbReference type="EMBL" id="RJKE01000001">
    <property type="protein sequence ID" value="ROO84778.1"/>
    <property type="molecule type" value="Genomic_DNA"/>
</dbReference>
<dbReference type="RefSeq" id="WP_123664350.1">
    <property type="nucleotide sequence ID" value="NZ_RJKE01000001.1"/>
</dbReference>
<name>A0A3N1CVP9_9ACTN</name>